<dbReference type="GO" id="GO:0016491">
    <property type="term" value="F:oxidoreductase activity"/>
    <property type="evidence" value="ECO:0007669"/>
    <property type="project" value="UniProtKB-KW"/>
</dbReference>
<comment type="caution">
    <text evidence="4">The sequence shown here is derived from an EMBL/GenBank/DDBJ whole genome shotgun (WGS) entry which is preliminary data.</text>
</comment>
<dbReference type="RefSeq" id="WP_039783614.1">
    <property type="nucleotide sequence ID" value="NZ_JAAXOR010000001.1"/>
</dbReference>
<feature type="region of interest" description="Disordered" evidence="3">
    <location>
        <begin position="240"/>
        <end position="261"/>
    </location>
</feature>
<proteinExistence type="inferred from homology"/>
<gene>
    <name evidence="4" type="primary">actIII_3</name>
    <name evidence="4" type="ORF">B7C42_06236</name>
</gene>
<dbReference type="Proteomes" id="UP000215506">
    <property type="component" value="Unassembled WGS sequence"/>
</dbReference>
<dbReference type="PRINTS" id="PR00080">
    <property type="entry name" value="SDRFAMILY"/>
</dbReference>
<dbReference type="Pfam" id="PF00106">
    <property type="entry name" value="adh_short"/>
    <property type="match status" value="1"/>
</dbReference>
<sequence>MKTILITGATAGIGLECASQVAPGAHLVLVGRDADKLRRATERVSAAGAAQVDSLVADFTSLKSVRALSDSVLARYDRLDVLVNNAGTVYSGRTESADGYEATFAVNHLAPYLLTESLKGLLIASAPSRIVFTASTAHYRGTMDFDDLQYRQGYSIMKAYSRSKLANVGYARALAAQLSGTGVTVNALHPGMVATGIWNGAPWFTRPLLEVVKRLTMVSPEEGGRRLAYLATDPALTDTTGGYFENDSPREPSALARDESVGGRLLSASDQLVRQALDSER</sequence>
<evidence type="ECO:0000313" key="4">
    <source>
        <dbReference type="EMBL" id="OXR41595.1"/>
    </source>
</evidence>
<accession>A0A231GYE0</accession>
<evidence type="ECO:0000256" key="3">
    <source>
        <dbReference type="SAM" id="MobiDB-lite"/>
    </source>
</evidence>
<evidence type="ECO:0000256" key="2">
    <source>
        <dbReference type="RuleBase" id="RU000363"/>
    </source>
</evidence>
<organism evidence="4 5">
    <name type="scientific">Nocardia cerradoensis</name>
    <dbReference type="NCBI Taxonomy" id="85688"/>
    <lineage>
        <taxon>Bacteria</taxon>
        <taxon>Bacillati</taxon>
        <taxon>Actinomycetota</taxon>
        <taxon>Actinomycetes</taxon>
        <taxon>Mycobacteriales</taxon>
        <taxon>Nocardiaceae</taxon>
        <taxon>Nocardia</taxon>
    </lineage>
</organism>
<dbReference type="PRINTS" id="PR00081">
    <property type="entry name" value="GDHRDH"/>
</dbReference>
<dbReference type="EC" id="1.3.1.-" evidence="4"/>
<dbReference type="PANTHER" id="PTHR43157:SF31">
    <property type="entry name" value="PHOSPHATIDYLINOSITOL-GLYCAN BIOSYNTHESIS CLASS F PROTEIN"/>
    <property type="match status" value="1"/>
</dbReference>
<keyword evidence="1 4" id="KW-0560">Oxidoreductase</keyword>
<dbReference type="Gene3D" id="3.40.50.720">
    <property type="entry name" value="NAD(P)-binding Rossmann-like Domain"/>
    <property type="match status" value="1"/>
</dbReference>
<dbReference type="PANTHER" id="PTHR43157">
    <property type="entry name" value="PHOSPHATIDYLINOSITOL-GLYCAN BIOSYNTHESIS CLASS F PROTEIN-RELATED"/>
    <property type="match status" value="1"/>
</dbReference>
<evidence type="ECO:0000256" key="1">
    <source>
        <dbReference type="ARBA" id="ARBA00023002"/>
    </source>
</evidence>
<dbReference type="InterPro" id="IPR002347">
    <property type="entry name" value="SDR_fam"/>
</dbReference>
<dbReference type="SUPFAM" id="SSF51735">
    <property type="entry name" value="NAD(P)-binding Rossmann-fold domains"/>
    <property type="match status" value="1"/>
</dbReference>
<dbReference type="AlphaFoldDB" id="A0A231GYE0"/>
<dbReference type="CDD" id="cd05327">
    <property type="entry name" value="retinol-DH_like_SDR_c_like"/>
    <property type="match status" value="1"/>
</dbReference>
<comment type="similarity">
    <text evidence="2">Belongs to the short-chain dehydrogenases/reductases (SDR) family.</text>
</comment>
<evidence type="ECO:0000313" key="5">
    <source>
        <dbReference type="Proteomes" id="UP000215506"/>
    </source>
</evidence>
<dbReference type="InterPro" id="IPR036291">
    <property type="entry name" value="NAD(P)-bd_dom_sf"/>
</dbReference>
<reference evidence="4 5" key="1">
    <citation type="submission" date="2017-07" db="EMBL/GenBank/DDBJ databases">
        <title>First draft Genome Sequence of Nocardia cerradoensis isolated from human infection.</title>
        <authorList>
            <person name="Carrasco G."/>
        </authorList>
    </citation>
    <scope>NUCLEOTIDE SEQUENCE [LARGE SCALE GENOMIC DNA]</scope>
    <source>
        <strain evidence="4 5">CNM20130759</strain>
    </source>
</reference>
<name>A0A231GYE0_9NOCA</name>
<keyword evidence="5" id="KW-1185">Reference proteome</keyword>
<dbReference type="EMBL" id="NGAF01000018">
    <property type="protein sequence ID" value="OXR41595.1"/>
    <property type="molecule type" value="Genomic_DNA"/>
</dbReference>
<protein>
    <submittedName>
        <fullName evidence="4">Putative ketoacyl reductase</fullName>
        <ecNumber evidence="4">1.3.1.-</ecNumber>
    </submittedName>
</protein>